<evidence type="ECO:0000313" key="1">
    <source>
        <dbReference type="EMBL" id="KAK9779536.1"/>
    </source>
</evidence>
<sequence>MYISMGLAEVAATTYQSEIVPHTLTETGCDVILRGADHNPTVPNSGIIPFWTLGLQPDERQLADQVSDLLANEYDNGVYFRAYNRNKAFDPDRKQWLFQMRQERAAAQPAKMRAARPQWLHGMFDAKLPRFGFIIFRITYREWTEQKWEVFRATYDTTKVKLYNKCWRRAASLSSKHHSVLVSEPSLNGATVDVLRQRFKGMREQGEIPDRIATDCFLVVDDAILDHPIIASKTRYQPKTPGEPDPWQTTFSVRSVDPEYDPAKLFTPGEGDLSDFRGEISIPLPKVFDWLYYCFLAKTEDLGDKIQGHQ</sequence>
<protein>
    <submittedName>
        <fullName evidence="1">HNH nuclease domain-containing protein</fullName>
    </submittedName>
</protein>
<dbReference type="EMBL" id="JARVKM010000010">
    <property type="protein sequence ID" value="KAK9779536.1"/>
    <property type="molecule type" value="Genomic_DNA"/>
</dbReference>
<comment type="caution">
    <text evidence="1">The sequence shown here is derived from an EMBL/GenBank/DDBJ whole genome shotgun (WGS) entry which is preliminary data.</text>
</comment>
<dbReference type="Proteomes" id="UP001465668">
    <property type="component" value="Unassembled WGS sequence"/>
</dbReference>
<reference evidence="1 2" key="1">
    <citation type="submission" date="2024-02" db="EMBL/GenBank/DDBJ databases">
        <title>First draft genome assembly of two strains of Seiridium cardinale.</title>
        <authorList>
            <person name="Emiliani G."/>
            <person name="Scali E."/>
        </authorList>
    </citation>
    <scope>NUCLEOTIDE SEQUENCE [LARGE SCALE GENOMIC DNA]</scope>
    <source>
        <strain evidence="1 2">BM-138-000479</strain>
    </source>
</reference>
<proteinExistence type="predicted"/>
<accession>A0ABR2Y0E3</accession>
<organism evidence="1 2">
    <name type="scientific">Seiridium cardinale</name>
    <dbReference type="NCBI Taxonomy" id="138064"/>
    <lineage>
        <taxon>Eukaryota</taxon>
        <taxon>Fungi</taxon>
        <taxon>Dikarya</taxon>
        <taxon>Ascomycota</taxon>
        <taxon>Pezizomycotina</taxon>
        <taxon>Sordariomycetes</taxon>
        <taxon>Xylariomycetidae</taxon>
        <taxon>Amphisphaeriales</taxon>
        <taxon>Sporocadaceae</taxon>
        <taxon>Seiridium</taxon>
    </lineage>
</organism>
<evidence type="ECO:0000313" key="2">
    <source>
        <dbReference type="Proteomes" id="UP001465668"/>
    </source>
</evidence>
<name>A0ABR2Y0E3_9PEZI</name>
<gene>
    <name evidence="1" type="ORF">SCAR479_03602</name>
</gene>
<keyword evidence="2" id="KW-1185">Reference proteome</keyword>